<dbReference type="PANTHER" id="PTHR44094">
    <property type="entry name" value="DNAJ HEAT SHOCK N-TERMINAL DOMAIN-CONTAINING PROTEIN"/>
    <property type="match status" value="1"/>
</dbReference>
<proteinExistence type="inferred from homology"/>
<dbReference type="InterPro" id="IPR052423">
    <property type="entry name" value="EMIR"/>
</dbReference>
<evidence type="ECO:0000256" key="1">
    <source>
        <dbReference type="ARBA" id="ARBA00007191"/>
    </source>
</evidence>
<dbReference type="Pfam" id="PF03259">
    <property type="entry name" value="Robl_LC7"/>
    <property type="match status" value="1"/>
</dbReference>
<dbReference type="Proteomes" id="UP001642464">
    <property type="component" value="Unassembled WGS sequence"/>
</dbReference>
<dbReference type="InterPro" id="IPR001623">
    <property type="entry name" value="DnaJ_domain"/>
</dbReference>
<comment type="caution">
    <text evidence="3">The sequence shown here is derived from an EMBL/GenBank/DDBJ whole genome shotgun (WGS) entry which is preliminary data.</text>
</comment>
<dbReference type="PROSITE" id="PS00636">
    <property type="entry name" value="DNAJ_1"/>
    <property type="match status" value="1"/>
</dbReference>
<evidence type="ECO:0000313" key="3">
    <source>
        <dbReference type="EMBL" id="CAK8991150.1"/>
    </source>
</evidence>
<dbReference type="PRINTS" id="PR00625">
    <property type="entry name" value="JDOMAIN"/>
</dbReference>
<dbReference type="Gene3D" id="3.30.450.30">
    <property type="entry name" value="Dynein light chain 2a, cytoplasmic"/>
    <property type="match status" value="1"/>
</dbReference>
<dbReference type="EMBL" id="CAXAMM010001237">
    <property type="protein sequence ID" value="CAK8991150.1"/>
    <property type="molecule type" value="Genomic_DNA"/>
</dbReference>
<dbReference type="Pfam" id="PF14308">
    <property type="entry name" value="DnaJ-X"/>
    <property type="match status" value="1"/>
</dbReference>
<dbReference type="SMART" id="SM00271">
    <property type="entry name" value="DnaJ"/>
    <property type="match status" value="1"/>
</dbReference>
<dbReference type="PANTHER" id="PTHR44094:SF8">
    <property type="entry name" value="DNAJ HEAT SHOCK N-TERMINAL DOMAIN-CONTAINING PROTEIN-RELATED"/>
    <property type="match status" value="1"/>
</dbReference>
<dbReference type="SUPFAM" id="SSF103196">
    <property type="entry name" value="Roadblock/LC7 domain"/>
    <property type="match status" value="1"/>
</dbReference>
<keyword evidence="4" id="KW-1185">Reference proteome</keyword>
<gene>
    <name evidence="3" type="ORF">SCF082_LOCUS2540</name>
</gene>
<evidence type="ECO:0000259" key="2">
    <source>
        <dbReference type="PROSITE" id="PS50076"/>
    </source>
</evidence>
<dbReference type="SUPFAM" id="SSF46565">
    <property type="entry name" value="Chaperone J-domain"/>
    <property type="match status" value="1"/>
</dbReference>
<accession>A0ABP0HLR6</accession>
<organism evidence="3 4">
    <name type="scientific">Durusdinium trenchii</name>
    <dbReference type="NCBI Taxonomy" id="1381693"/>
    <lineage>
        <taxon>Eukaryota</taxon>
        <taxon>Sar</taxon>
        <taxon>Alveolata</taxon>
        <taxon>Dinophyceae</taxon>
        <taxon>Suessiales</taxon>
        <taxon>Symbiodiniaceae</taxon>
        <taxon>Durusdinium</taxon>
    </lineage>
</organism>
<dbReference type="InterPro" id="IPR018253">
    <property type="entry name" value="DnaJ_domain_CS"/>
</dbReference>
<name>A0ABP0HLR6_9DINO</name>
<dbReference type="Gene3D" id="1.10.287.110">
    <property type="entry name" value="DnaJ domain"/>
    <property type="match status" value="1"/>
</dbReference>
<dbReference type="PROSITE" id="PS50076">
    <property type="entry name" value="DNAJ_2"/>
    <property type="match status" value="1"/>
</dbReference>
<dbReference type="InterPro" id="IPR036869">
    <property type="entry name" value="J_dom_sf"/>
</dbReference>
<dbReference type="InterPro" id="IPR026894">
    <property type="entry name" value="DnaJ_X"/>
</dbReference>
<feature type="domain" description="J" evidence="2">
    <location>
        <begin position="496"/>
        <end position="561"/>
    </location>
</feature>
<protein>
    <submittedName>
        <fullName evidence="3">Chaperone protein dnaJ 10 (AtDjC10) (AtJ10)</fullName>
    </submittedName>
</protein>
<dbReference type="CDD" id="cd06257">
    <property type="entry name" value="DnaJ"/>
    <property type="match status" value="1"/>
</dbReference>
<comment type="similarity">
    <text evidence="1">Belongs to the GAMAD family.</text>
</comment>
<reference evidence="3 4" key="1">
    <citation type="submission" date="2024-02" db="EMBL/GenBank/DDBJ databases">
        <authorList>
            <person name="Chen Y."/>
            <person name="Shah S."/>
            <person name="Dougan E. K."/>
            <person name="Thang M."/>
            <person name="Chan C."/>
        </authorList>
    </citation>
    <scope>NUCLEOTIDE SEQUENCE [LARGE SCALE GENOMIC DNA]</scope>
</reference>
<dbReference type="Pfam" id="PF00226">
    <property type="entry name" value="DnaJ"/>
    <property type="match status" value="1"/>
</dbReference>
<dbReference type="InterPro" id="IPR004942">
    <property type="entry name" value="Roadblock/LAMTOR2_dom"/>
</dbReference>
<evidence type="ECO:0000313" key="4">
    <source>
        <dbReference type="Proteomes" id="UP001642464"/>
    </source>
</evidence>
<sequence length="954" mass="104840">MVTFIRRLTINVENLSQDRCAFIFSGENFECGGWKDVRTNKFTDFAALDFESQSWWSGLSGYVVFSNMDHSQLLTMAFSVPIATAPCFSARCGGSLHGKDLLQRIPDLARPGTGLRREAGCAWETQELSDEHVTVRLVILPPEHVKLPEELERRLAKARYCRSTLTDQNVSSAPRMTFVERRLVIEVDNRYEESMVLDGDFFDSGSWCGKVASLEAGKVTRLEFAGDEVFRGLAGLVWFVSEKSLDTYFSIVFSNPLTTSATFGAWAGPPPAELLQEMWAAQAVPAKGVQVPNGQGCAWNVLEHGSVVHIRLIILENLAAMNPEEPKPVISDSTAMVLVQSESADDPNSGAHPMDKLLSSTRPRDVIDGVSSGLKVAGAGVVAGTAALIAAPVMAAKEEGITGFFKGLAGGVCGAIGLTLGGAVAGATQVCRGVYNTPEALQMAATAKKRWDSELGAWVDDFCNLREDCAKAETMEHESSDEEVDDRPARKVADTSFYDILEVKPNATAAEIKKNYYKVALKLHPDKNQNDPEASVRFQKLAQAYQVLSDPKLREKYDQNGVEAISDQALPNIDAGLFFSMLFGAEQFEKYIGKLWMDAPPGRDVIGNSIEREMRWGSEKKDQQIKRQQFVREVTCAAQLVSRLDRWVMGRNPDGWTTGVLQETAELAQVSFGGRLLRTIGWVYECSAEQFLLSCWGNFTVDGQIQSWKDGTHSTEVKFKAMSSVAKSAIAVKEMTDAAGSGMADEDQAKRDAAARQALTTLEGSLPVFLQAIWDISQMDIESTLYKVCDRALKDISVPWQIRYRRALALKRLGQIFRDAGQVELKDLTNAQIAKQQLEEVVGIVIVNADGAPIRTTLDKKQTEQYAELVSQLAAKALLGSLGGLVYHSSLQSWCSHKPQAAYVGFNDTFAILNMIFNGTLLAHADKVPWLMRWLFSVGGHGTAWLSMAEDPTQ</sequence>